<name>A0A396HGX9_MEDTR</name>
<dbReference type="AlphaFoldDB" id="A0A396HGX9"/>
<protein>
    <submittedName>
        <fullName evidence="1">Uncharacterized protein</fullName>
    </submittedName>
</protein>
<accession>A0A396HGX9</accession>
<evidence type="ECO:0000313" key="1">
    <source>
        <dbReference type="EMBL" id="RHN51848.1"/>
    </source>
</evidence>
<comment type="caution">
    <text evidence="1">The sequence shown here is derived from an EMBL/GenBank/DDBJ whole genome shotgun (WGS) entry which is preliminary data.</text>
</comment>
<reference evidence="2" key="1">
    <citation type="journal article" date="2018" name="Nat. Plants">
        <title>Whole-genome landscape of Medicago truncatula symbiotic genes.</title>
        <authorList>
            <person name="Pecrix Y."/>
            <person name="Staton S.E."/>
            <person name="Sallet E."/>
            <person name="Lelandais-Briere C."/>
            <person name="Moreau S."/>
            <person name="Carrere S."/>
            <person name="Blein T."/>
            <person name="Jardinaud M.F."/>
            <person name="Latrasse D."/>
            <person name="Zouine M."/>
            <person name="Zahm M."/>
            <person name="Kreplak J."/>
            <person name="Mayjonade B."/>
            <person name="Satge C."/>
            <person name="Perez M."/>
            <person name="Cauet S."/>
            <person name="Marande W."/>
            <person name="Chantry-Darmon C."/>
            <person name="Lopez-Roques C."/>
            <person name="Bouchez O."/>
            <person name="Berard A."/>
            <person name="Debelle F."/>
            <person name="Munos S."/>
            <person name="Bendahmane A."/>
            <person name="Berges H."/>
            <person name="Niebel A."/>
            <person name="Buitink J."/>
            <person name="Frugier F."/>
            <person name="Benhamed M."/>
            <person name="Crespi M."/>
            <person name="Gouzy J."/>
            <person name="Gamas P."/>
        </authorList>
    </citation>
    <scope>NUCLEOTIDE SEQUENCE [LARGE SCALE GENOMIC DNA]</scope>
    <source>
        <strain evidence="2">cv. Jemalong A17</strain>
    </source>
</reference>
<sequence length="46" mass="5358">MHTGQALFPLEIEPSIPQIRRLSNMYSELKEEEQRKFGATCFFIGN</sequence>
<evidence type="ECO:0000313" key="2">
    <source>
        <dbReference type="Proteomes" id="UP000265566"/>
    </source>
</evidence>
<organism evidence="1 2">
    <name type="scientific">Medicago truncatula</name>
    <name type="common">Barrel medic</name>
    <name type="synonym">Medicago tribuloides</name>
    <dbReference type="NCBI Taxonomy" id="3880"/>
    <lineage>
        <taxon>Eukaryota</taxon>
        <taxon>Viridiplantae</taxon>
        <taxon>Streptophyta</taxon>
        <taxon>Embryophyta</taxon>
        <taxon>Tracheophyta</taxon>
        <taxon>Spermatophyta</taxon>
        <taxon>Magnoliopsida</taxon>
        <taxon>eudicotyledons</taxon>
        <taxon>Gunneridae</taxon>
        <taxon>Pentapetalae</taxon>
        <taxon>rosids</taxon>
        <taxon>fabids</taxon>
        <taxon>Fabales</taxon>
        <taxon>Fabaceae</taxon>
        <taxon>Papilionoideae</taxon>
        <taxon>50 kb inversion clade</taxon>
        <taxon>NPAAA clade</taxon>
        <taxon>Hologalegina</taxon>
        <taxon>IRL clade</taxon>
        <taxon>Trifolieae</taxon>
        <taxon>Medicago</taxon>
    </lineage>
</organism>
<dbReference type="Gramene" id="rna36393">
    <property type="protein sequence ID" value="RHN51848.1"/>
    <property type="gene ID" value="gene36393"/>
</dbReference>
<dbReference type="EMBL" id="PSQE01000006">
    <property type="protein sequence ID" value="RHN51848.1"/>
    <property type="molecule type" value="Genomic_DNA"/>
</dbReference>
<gene>
    <name evidence="1" type="ORF">MtrunA17_Chr6g0473611</name>
</gene>
<dbReference type="Proteomes" id="UP000265566">
    <property type="component" value="Chromosome 6"/>
</dbReference>
<proteinExistence type="predicted"/>